<reference evidence="2" key="2">
    <citation type="journal article" date="2021" name="Genome Biol. Evol.">
        <title>Developing a high-quality reference genome for a parasitic bivalve with doubly uniparental inheritance (Bivalvia: Unionida).</title>
        <authorList>
            <person name="Smith C.H."/>
        </authorList>
    </citation>
    <scope>NUCLEOTIDE SEQUENCE</scope>
    <source>
        <strain evidence="2">CHS0354</strain>
        <tissue evidence="2">Mantle</tissue>
    </source>
</reference>
<reference evidence="2" key="3">
    <citation type="submission" date="2023-05" db="EMBL/GenBank/DDBJ databases">
        <authorList>
            <person name="Smith C.H."/>
        </authorList>
    </citation>
    <scope>NUCLEOTIDE SEQUENCE</scope>
    <source>
        <strain evidence="2">CHS0354</strain>
        <tissue evidence="2">Mantle</tissue>
    </source>
</reference>
<dbReference type="Proteomes" id="UP001195483">
    <property type="component" value="Unassembled WGS sequence"/>
</dbReference>
<organism evidence="2 3">
    <name type="scientific">Potamilus streckersoni</name>
    <dbReference type="NCBI Taxonomy" id="2493646"/>
    <lineage>
        <taxon>Eukaryota</taxon>
        <taxon>Metazoa</taxon>
        <taxon>Spiralia</taxon>
        <taxon>Lophotrochozoa</taxon>
        <taxon>Mollusca</taxon>
        <taxon>Bivalvia</taxon>
        <taxon>Autobranchia</taxon>
        <taxon>Heteroconchia</taxon>
        <taxon>Palaeoheterodonta</taxon>
        <taxon>Unionida</taxon>
        <taxon>Unionoidea</taxon>
        <taxon>Unionidae</taxon>
        <taxon>Ambleminae</taxon>
        <taxon>Lampsilini</taxon>
        <taxon>Potamilus</taxon>
    </lineage>
</organism>
<reference evidence="2" key="1">
    <citation type="journal article" date="2021" name="Genome Biol. Evol.">
        <title>A High-Quality Reference Genome for a Parasitic Bivalve with Doubly Uniparental Inheritance (Bivalvia: Unionida).</title>
        <authorList>
            <person name="Smith C.H."/>
        </authorList>
    </citation>
    <scope>NUCLEOTIDE SEQUENCE</scope>
    <source>
        <strain evidence="2">CHS0354</strain>
    </source>
</reference>
<protein>
    <submittedName>
        <fullName evidence="2">Uncharacterized protein</fullName>
    </submittedName>
</protein>
<gene>
    <name evidence="2" type="ORF">CHS0354_026348</name>
</gene>
<dbReference type="EMBL" id="JAEAOA010001575">
    <property type="protein sequence ID" value="KAK3602798.1"/>
    <property type="molecule type" value="Genomic_DNA"/>
</dbReference>
<comment type="caution">
    <text evidence="2">The sequence shown here is derived from an EMBL/GenBank/DDBJ whole genome shotgun (WGS) entry which is preliminary data.</text>
</comment>
<keyword evidence="1" id="KW-0812">Transmembrane</keyword>
<accession>A0AAE0T3Z1</accession>
<keyword evidence="1" id="KW-1133">Transmembrane helix</keyword>
<proteinExistence type="predicted"/>
<keyword evidence="3" id="KW-1185">Reference proteome</keyword>
<sequence length="77" mass="8778">MASYQNAWYFPFHVFGTNFTWQIHNSSISTAIKCLNNFEEGSTQLFQPAAKHQRRNGVSSVSLFIQAYTLGLAVLYK</sequence>
<keyword evidence="1" id="KW-0472">Membrane</keyword>
<evidence type="ECO:0000313" key="3">
    <source>
        <dbReference type="Proteomes" id="UP001195483"/>
    </source>
</evidence>
<evidence type="ECO:0000313" key="2">
    <source>
        <dbReference type="EMBL" id="KAK3602798.1"/>
    </source>
</evidence>
<name>A0AAE0T3Z1_9BIVA</name>
<dbReference type="AlphaFoldDB" id="A0AAE0T3Z1"/>
<feature type="transmembrane region" description="Helical" evidence="1">
    <location>
        <begin position="57"/>
        <end position="76"/>
    </location>
</feature>
<evidence type="ECO:0000256" key="1">
    <source>
        <dbReference type="SAM" id="Phobius"/>
    </source>
</evidence>